<evidence type="ECO:0000256" key="8">
    <source>
        <dbReference type="SAM" id="MobiDB-lite"/>
    </source>
</evidence>
<dbReference type="PANTHER" id="PTHR12772">
    <property type="entry name" value="DNA REPLICATION COMPLEX GINS PROTEIN PSF2"/>
    <property type="match status" value="1"/>
</dbReference>
<keyword evidence="6 7" id="KW-0539">Nucleus</keyword>
<feature type="region of interest" description="Disordered" evidence="8">
    <location>
        <begin position="134"/>
        <end position="157"/>
    </location>
</feature>
<feature type="domain" description="GINS subunit" evidence="9">
    <location>
        <begin position="27"/>
        <end position="130"/>
    </location>
</feature>
<evidence type="ECO:0000256" key="7">
    <source>
        <dbReference type="PIRNR" id="PIRNR028998"/>
    </source>
</evidence>
<dbReference type="InterPro" id="IPR021151">
    <property type="entry name" value="GINS_A"/>
</dbReference>
<keyword evidence="5 7" id="KW-0235">DNA replication</keyword>
<dbReference type="InterPro" id="IPR007257">
    <property type="entry name" value="GINS_Psf2"/>
</dbReference>
<dbReference type="GO" id="GO:0000811">
    <property type="term" value="C:GINS complex"/>
    <property type="evidence" value="ECO:0007669"/>
    <property type="project" value="TreeGrafter"/>
</dbReference>
<evidence type="ECO:0000256" key="4">
    <source>
        <dbReference type="ARBA" id="ARBA00015139"/>
    </source>
</evidence>
<evidence type="ECO:0000259" key="10">
    <source>
        <dbReference type="Pfam" id="PF25005"/>
    </source>
</evidence>
<comment type="subcellular location">
    <subcellularLocation>
        <location evidence="1 7">Nucleus</location>
    </subcellularLocation>
</comment>
<dbReference type="EMBL" id="CAKXYY010000001">
    <property type="protein sequence ID" value="CAH2350070.1"/>
    <property type="molecule type" value="Genomic_DNA"/>
</dbReference>
<dbReference type="AlphaFoldDB" id="A0A9P0VVG3"/>
<dbReference type="SUPFAM" id="SSF160059">
    <property type="entry name" value="PriA/YqbF domain"/>
    <property type="match status" value="1"/>
</dbReference>
<dbReference type="Pfam" id="PF25005">
    <property type="entry name" value="PSF2_N"/>
    <property type="match status" value="1"/>
</dbReference>
<dbReference type="Proteomes" id="UP000837801">
    <property type="component" value="Unassembled WGS sequence"/>
</dbReference>
<feature type="domain" description="DNA replication complex GINS protein PSF2 N-terminal" evidence="10">
    <location>
        <begin position="2"/>
        <end position="23"/>
    </location>
</feature>
<reference evidence="11" key="1">
    <citation type="submission" date="2022-03" db="EMBL/GenBank/DDBJ databases">
        <authorList>
            <person name="Legras J.-L."/>
            <person name="Devillers H."/>
            <person name="Grondin C."/>
        </authorList>
    </citation>
    <scope>NUCLEOTIDE SEQUENCE</scope>
    <source>
        <strain evidence="11">CLIB 1423</strain>
    </source>
</reference>
<evidence type="ECO:0000256" key="1">
    <source>
        <dbReference type="ARBA" id="ARBA00004123"/>
    </source>
</evidence>
<dbReference type="PIRSF" id="PIRSF028998">
    <property type="entry name" value="GINS_Psf2_subgr"/>
    <property type="match status" value="1"/>
</dbReference>
<evidence type="ECO:0000313" key="11">
    <source>
        <dbReference type="EMBL" id="CAH2350070.1"/>
    </source>
</evidence>
<evidence type="ECO:0000259" key="9">
    <source>
        <dbReference type="Pfam" id="PF05916"/>
    </source>
</evidence>
<evidence type="ECO:0000256" key="2">
    <source>
        <dbReference type="ARBA" id="ARBA00010565"/>
    </source>
</evidence>
<name>A0A9P0VVG3_9ASCO</name>
<keyword evidence="12" id="KW-1185">Reference proteome</keyword>
<evidence type="ECO:0000256" key="3">
    <source>
        <dbReference type="ARBA" id="ARBA00011352"/>
    </source>
</evidence>
<comment type="similarity">
    <text evidence="2 7">Belongs to the GINS2/PSF2 family.</text>
</comment>
<dbReference type="SUPFAM" id="SSF158573">
    <property type="entry name" value="GINS helical bundle-like"/>
    <property type="match status" value="1"/>
</dbReference>
<evidence type="ECO:0000313" key="12">
    <source>
        <dbReference type="Proteomes" id="UP000837801"/>
    </source>
</evidence>
<dbReference type="OrthoDB" id="1938138at2759"/>
<dbReference type="GO" id="GO:0000727">
    <property type="term" value="P:double-strand break repair via break-induced replication"/>
    <property type="evidence" value="ECO:0007669"/>
    <property type="project" value="TreeGrafter"/>
</dbReference>
<dbReference type="Gene3D" id="3.40.5.50">
    <property type="match status" value="1"/>
</dbReference>
<dbReference type="CDD" id="cd11712">
    <property type="entry name" value="GINS_A_psf2"/>
    <property type="match status" value="1"/>
</dbReference>
<evidence type="ECO:0000256" key="5">
    <source>
        <dbReference type="ARBA" id="ARBA00022705"/>
    </source>
</evidence>
<evidence type="ECO:0000256" key="6">
    <source>
        <dbReference type="ARBA" id="ARBA00023242"/>
    </source>
</evidence>
<sequence>MRRANIPLWIALILKSQDKCNIVPPDWLTVAYLKSRYDEELAQPHRFSSLPWHWLETSKILLARASDDLSDSTSQLKSIIQDLREVRLVKSRKGLRELNESNIQLDGLSLLEINELRPFVLSVMNKLRQLHESVTTTAAESRREEGADEASDDDDDY</sequence>
<dbReference type="InterPro" id="IPR056784">
    <property type="entry name" value="PSF2_N"/>
</dbReference>
<dbReference type="GO" id="GO:0006260">
    <property type="term" value="P:DNA replication"/>
    <property type="evidence" value="ECO:0007669"/>
    <property type="project" value="UniProtKB-KW"/>
</dbReference>
<feature type="compositionally biased region" description="Acidic residues" evidence="8">
    <location>
        <begin position="146"/>
        <end position="157"/>
    </location>
</feature>
<accession>A0A9P0VVG3</accession>
<dbReference type="Gene3D" id="1.20.58.1020">
    <property type="match status" value="1"/>
</dbReference>
<protein>
    <recommendedName>
        <fullName evidence="4 7">DNA replication complex GINS protein PSF2</fullName>
    </recommendedName>
</protein>
<gene>
    <name evidence="11" type="ORF">CLIB1423_01S01728</name>
</gene>
<organism evidence="11 12">
    <name type="scientific">[Candida] railenensis</name>
    <dbReference type="NCBI Taxonomy" id="45579"/>
    <lineage>
        <taxon>Eukaryota</taxon>
        <taxon>Fungi</taxon>
        <taxon>Dikarya</taxon>
        <taxon>Ascomycota</taxon>
        <taxon>Saccharomycotina</taxon>
        <taxon>Pichiomycetes</taxon>
        <taxon>Debaryomycetaceae</taxon>
        <taxon>Kurtzmaniella</taxon>
    </lineage>
</organism>
<proteinExistence type="inferred from homology"/>
<dbReference type="Pfam" id="PF05916">
    <property type="entry name" value="Sld5"/>
    <property type="match status" value="1"/>
</dbReference>
<dbReference type="FunFam" id="1.20.58.1020:FF:000001">
    <property type="entry name" value="DNA replication complex GINS protein PSF2"/>
    <property type="match status" value="1"/>
</dbReference>
<comment type="subunit">
    <text evidence="3">Component of the GINS complex which is a heterotetramer of SLD5, PSF1, PSF2 and PSF3.</text>
</comment>
<dbReference type="PANTHER" id="PTHR12772:SF0">
    <property type="entry name" value="DNA REPLICATION COMPLEX GINS PROTEIN PSF2"/>
    <property type="match status" value="1"/>
</dbReference>
<comment type="caution">
    <text evidence="11">The sequence shown here is derived from an EMBL/GenBank/DDBJ whole genome shotgun (WGS) entry which is preliminary data.</text>
</comment>
<dbReference type="InterPro" id="IPR036224">
    <property type="entry name" value="GINS_bundle-like_dom_sf"/>
</dbReference>